<sequence>MSGNEGADAVNMEARATARLLGMNVTLLLCFFFSRLLLVVSTRIDNYQKRYNYSQTEEDLAERYSKLIQTYWTAFMKFGIGISKAIGFPAGLLLQILTVIFLVRGSTGFSLSARKWFLLVVSADIAGTLYRAYEMITDDFYTSSPYLFSGPDVVSERLAAMLFHIPYFTNSLFIAGLSRSFYQFLFPCIGDSKPKLTSSDSHRTF</sequence>
<dbReference type="WBParaSite" id="maker-uti_cns_0045758-snap-gene-0.1-mRNA-1">
    <property type="protein sequence ID" value="maker-uti_cns_0045758-snap-gene-0.1-mRNA-1"/>
    <property type="gene ID" value="maker-uti_cns_0045758-snap-gene-0.1"/>
</dbReference>
<name>A0A1I8J461_9PLAT</name>
<keyword evidence="1" id="KW-1133">Transmembrane helix</keyword>
<accession>A0A1I8J461</accession>
<dbReference type="AlphaFoldDB" id="A0A1I8J461"/>
<evidence type="ECO:0000313" key="3">
    <source>
        <dbReference type="WBParaSite" id="maker-uti_cns_0045758-snap-gene-0.1-mRNA-1"/>
    </source>
</evidence>
<dbReference type="Proteomes" id="UP000095280">
    <property type="component" value="Unplaced"/>
</dbReference>
<protein>
    <submittedName>
        <fullName evidence="3">ABC transmembrane type-1 domain-containing protein</fullName>
    </submittedName>
</protein>
<keyword evidence="1" id="KW-0472">Membrane</keyword>
<keyword evidence="1" id="KW-0812">Transmembrane</keyword>
<feature type="transmembrane region" description="Helical" evidence="1">
    <location>
        <begin position="85"/>
        <end position="104"/>
    </location>
</feature>
<proteinExistence type="predicted"/>
<reference evidence="3" key="1">
    <citation type="submission" date="2016-11" db="UniProtKB">
        <authorList>
            <consortium name="WormBaseParasite"/>
        </authorList>
    </citation>
    <scope>IDENTIFICATION</scope>
</reference>
<feature type="transmembrane region" description="Helical" evidence="1">
    <location>
        <begin position="116"/>
        <end position="133"/>
    </location>
</feature>
<keyword evidence="2" id="KW-1185">Reference proteome</keyword>
<feature type="transmembrane region" description="Helical" evidence="1">
    <location>
        <begin position="20"/>
        <end position="40"/>
    </location>
</feature>
<evidence type="ECO:0000313" key="2">
    <source>
        <dbReference type="Proteomes" id="UP000095280"/>
    </source>
</evidence>
<organism evidence="2 3">
    <name type="scientific">Macrostomum lignano</name>
    <dbReference type="NCBI Taxonomy" id="282301"/>
    <lineage>
        <taxon>Eukaryota</taxon>
        <taxon>Metazoa</taxon>
        <taxon>Spiralia</taxon>
        <taxon>Lophotrochozoa</taxon>
        <taxon>Platyhelminthes</taxon>
        <taxon>Rhabditophora</taxon>
        <taxon>Macrostomorpha</taxon>
        <taxon>Macrostomida</taxon>
        <taxon>Macrostomidae</taxon>
        <taxon>Macrostomum</taxon>
    </lineage>
</organism>
<evidence type="ECO:0000256" key="1">
    <source>
        <dbReference type="SAM" id="Phobius"/>
    </source>
</evidence>